<name>A0A238XCP6_9ACTN</name>
<protein>
    <submittedName>
        <fullName evidence="2">ABC-type glycerol-3-phosphate transport system, substrate-binding protein</fullName>
    </submittedName>
</protein>
<dbReference type="PANTHER" id="PTHR43649">
    <property type="entry name" value="ARABINOSE-BINDING PROTEIN-RELATED"/>
    <property type="match status" value="1"/>
</dbReference>
<evidence type="ECO:0000313" key="3">
    <source>
        <dbReference type="Proteomes" id="UP000198420"/>
    </source>
</evidence>
<dbReference type="OrthoDB" id="358201at2"/>
<dbReference type="InterPro" id="IPR006059">
    <property type="entry name" value="SBP"/>
</dbReference>
<feature type="region of interest" description="Disordered" evidence="1">
    <location>
        <begin position="1"/>
        <end position="27"/>
    </location>
</feature>
<dbReference type="AlphaFoldDB" id="A0A238XCP6"/>
<dbReference type="Proteomes" id="UP000198420">
    <property type="component" value="Unassembled WGS sequence"/>
</dbReference>
<proteinExistence type="predicted"/>
<dbReference type="EMBL" id="FZNP01000004">
    <property type="protein sequence ID" value="SNR56402.1"/>
    <property type="molecule type" value="Genomic_DNA"/>
</dbReference>
<gene>
    <name evidence="2" type="ORF">SAMN06265355_104181</name>
</gene>
<dbReference type="Pfam" id="PF01547">
    <property type="entry name" value="SBP_bac_1"/>
    <property type="match status" value="1"/>
</dbReference>
<reference evidence="3" key="1">
    <citation type="submission" date="2017-06" db="EMBL/GenBank/DDBJ databases">
        <authorList>
            <person name="Varghese N."/>
            <person name="Submissions S."/>
        </authorList>
    </citation>
    <scope>NUCLEOTIDE SEQUENCE [LARGE SCALE GENOMIC DNA]</scope>
    <source>
        <strain evidence="3">DSM 44485</strain>
    </source>
</reference>
<dbReference type="PANTHER" id="PTHR43649:SF14">
    <property type="entry name" value="BLR3389 PROTEIN"/>
    <property type="match status" value="1"/>
</dbReference>
<dbReference type="Gene3D" id="3.40.190.10">
    <property type="entry name" value="Periplasmic binding protein-like II"/>
    <property type="match status" value="2"/>
</dbReference>
<organism evidence="2 3">
    <name type="scientific">Actinomadura mexicana</name>
    <dbReference type="NCBI Taxonomy" id="134959"/>
    <lineage>
        <taxon>Bacteria</taxon>
        <taxon>Bacillati</taxon>
        <taxon>Actinomycetota</taxon>
        <taxon>Actinomycetes</taxon>
        <taxon>Streptosporangiales</taxon>
        <taxon>Thermomonosporaceae</taxon>
        <taxon>Actinomadura</taxon>
    </lineage>
</organism>
<dbReference type="InterPro" id="IPR050490">
    <property type="entry name" value="Bact_solute-bd_prot1"/>
</dbReference>
<evidence type="ECO:0000313" key="2">
    <source>
        <dbReference type="EMBL" id="SNR56402.1"/>
    </source>
</evidence>
<accession>A0A238XCP6</accession>
<dbReference type="SUPFAM" id="SSF53850">
    <property type="entry name" value="Periplasmic binding protein-like II"/>
    <property type="match status" value="1"/>
</dbReference>
<keyword evidence="3" id="KW-1185">Reference proteome</keyword>
<evidence type="ECO:0000256" key="1">
    <source>
        <dbReference type="SAM" id="MobiDB-lite"/>
    </source>
</evidence>
<sequence length="473" mass="49761">MVHRRQHPRFPSPPGSPVETIKTAPTKRTAPTRKVFAVLLAGSLCLTACVGNSAEAPSTGRLTRGPQPGDAATLTVLSQFGDNPTLQKVLNRLNEAYHRKNPKVTVKIQYLTLDDLTKSAPTTLASGAGPDIIDYDAGESSLGVLAKSKLLLPLDAAAAKYGWKKKLLPNIAARTTYGGQMLGVGRSSEAVGLFYNAELFRRNGIDPPRDHAGFETAAAKLRSAGVTPITFGNKDLWPSSHLLGAVLHANVPLTTINGVERLSGKGSWSDPGIQGSFDLVREWIERGWVTPNFNGVSFDDAAKQFFTGKAGMFIEGTGLTPDVMENMRPGTAEFVPFPMINQALGQQAEGGVGGAWAISAAAKAPAIAADWIDFVHFSPEAESAWLQAGVLPTTGYGPGSGTTLPALVGDSLAVVRAAQSAGGLGAWTGYSSSPLVTEAWNSSAQRFLDGRISAAKFTADLQKALASARQARG</sequence>